<sequence length="902" mass="101399">MSGFLTGCFHDAGYTSDAQSISTAQSSVTFHPLKPPTRPPRMHHNMRKSPSLPQTRRDCERIIRDLIPHEDEMVIGPDDVYDSGLDESFSSAFSNPYPIMGVSTTIERPMQRTIARRSFRVTSAMTDRCNMCGFIIKSDRVSVQKEIYHIACFKCCICDVPLTLRSYRKSSMDGQLYCEDHMPNSNMHHTTSRTTEHVNSAKTQDLFEMLEKLQGKRIDDQRCDMPSLNSASTLQRPEKKPLFASVQEVLRGAQPYPMVIKPPNGGYWIDGDTQNQIDAEGNKLPGSESPSPNTPSTPSSYKFEGDNTAKRYRDHFLQKEHFNFYGQDDQVGPIVLSVKEETSGNDSITRVILRTKQRTSHEVISNSDPDHSPNPAKLAKMLCEDISVSQLYPVLFSKGSQLVVTYDEHVCTNTYKFGVIYQRYGQVTEEELFGNEEHSPAMDEFLDVLGDRVPLKDFKGFRGGLDTQHGQTGDQSVYTRFDDKEIMFHISTLLPYTEGDSQQLQRKRHIGNDIVAIIFQETNTPFVPDMVASHFLHSYIVVQPINPNTEFTQYKVTVTSRDDVPRFGPKLPKPAIFNKGEDFKQFILTKLINAEMACYKAEKFAKLEERTRAALLDALYHELLQRNHEIFGAPSSPTIETKSESSNSILDSFKKVLGGKRSPSVESNLANKRTNGLVSALPSVGEDSSSSPGRKHGKNKNRPFSTTLDKKDFTEKTSLVSASECQSSSSFSQSYHTCISAPTTPNSSSPDTPLQLKNGVCQRTPSTHSSDTSSFNSIDDFDDAFTSGIHHDDSDTGMESMSSSEANNNKRISLSNSFQDDPGCITDMDSESLLRQMEQLRLEVMKLKSEKIDLLRQNVTSQREIKRLKEQDIRLATELGNQQREIGHLKSRCIEISEEANV</sequence>
<dbReference type="PANTHER" id="PTHR15711:SF32">
    <property type="entry name" value="RAP GTPASE ACTIVATING PROTEIN 1, ISOFORM H"/>
    <property type="match status" value="1"/>
</dbReference>
<feature type="domain" description="LIM zinc-binding" evidence="8">
    <location>
        <begin position="127"/>
        <end position="188"/>
    </location>
</feature>
<feature type="region of interest" description="Disordered" evidence="7">
    <location>
        <begin position="270"/>
        <end position="305"/>
    </location>
</feature>
<feature type="domain" description="Rap-GAP" evidence="9">
    <location>
        <begin position="403"/>
        <end position="619"/>
    </location>
</feature>
<dbReference type="Pfam" id="PF02145">
    <property type="entry name" value="Rap_GAP"/>
    <property type="match status" value="1"/>
</dbReference>
<dbReference type="OrthoDB" id="2499658at2759"/>
<feature type="compositionally biased region" description="Low complexity" evidence="7">
    <location>
        <begin position="764"/>
        <end position="778"/>
    </location>
</feature>
<evidence type="ECO:0000259" key="8">
    <source>
        <dbReference type="PROSITE" id="PS50023"/>
    </source>
</evidence>
<dbReference type="Pfam" id="PF02188">
    <property type="entry name" value="GoLoco"/>
    <property type="match status" value="1"/>
</dbReference>
<dbReference type="Gene3D" id="1.25.40.10">
    <property type="entry name" value="Tetratricopeptide repeat domain"/>
    <property type="match status" value="1"/>
</dbReference>
<evidence type="ECO:0000259" key="9">
    <source>
        <dbReference type="PROSITE" id="PS50085"/>
    </source>
</evidence>
<dbReference type="PROSITE" id="PS50023">
    <property type="entry name" value="LIM_DOMAIN_2"/>
    <property type="match status" value="1"/>
</dbReference>
<evidence type="ECO:0000256" key="3">
    <source>
        <dbReference type="ARBA" id="ARBA00022833"/>
    </source>
</evidence>
<dbReference type="PROSITE" id="PS50085">
    <property type="entry name" value="RAPGAP"/>
    <property type="match status" value="1"/>
</dbReference>
<keyword evidence="1" id="KW-0343">GTPase activation</keyword>
<feature type="region of interest" description="Disordered" evidence="7">
    <location>
        <begin position="736"/>
        <end position="808"/>
    </location>
</feature>
<dbReference type="Gene3D" id="3.40.50.11210">
    <property type="entry name" value="Rap/Ran-GAP"/>
    <property type="match status" value="1"/>
</dbReference>
<feature type="compositionally biased region" description="Low complexity" evidence="7">
    <location>
        <begin position="285"/>
        <end position="300"/>
    </location>
</feature>
<gene>
    <name evidence="10" type="ORF">OFUS_LOCUS2283</name>
</gene>
<dbReference type="PROSITE" id="PS50877">
    <property type="entry name" value="GOLOCO"/>
    <property type="match status" value="1"/>
</dbReference>
<dbReference type="PROSITE" id="PS00478">
    <property type="entry name" value="LIM_DOMAIN_1"/>
    <property type="match status" value="1"/>
</dbReference>
<keyword evidence="11" id="KW-1185">Reference proteome</keyword>
<evidence type="ECO:0000256" key="4">
    <source>
        <dbReference type="ARBA" id="ARBA00023038"/>
    </source>
</evidence>
<evidence type="ECO:0000256" key="6">
    <source>
        <dbReference type="SAM" id="Coils"/>
    </source>
</evidence>
<keyword evidence="3 5" id="KW-0862">Zinc</keyword>
<dbReference type="InterPro" id="IPR000331">
    <property type="entry name" value="Rap/Ran_GAP_dom"/>
</dbReference>
<dbReference type="EMBL" id="CAIIXF020000001">
    <property type="protein sequence ID" value="CAH1774913.1"/>
    <property type="molecule type" value="Genomic_DNA"/>
</dbReference>
<dbReference type="InterPro" id="IPR003109">
    <property type="entry name" value="GoLoco_motif"/>
</dbReference>
<organism evidence="10 11">
    <name type="scientific">Owenia fusiformis</name>
    <name type="common">Polychaete worm</name>
    <dbReference type="NCBI Taxonomy" id="6347"/>
    <lineage>
        <taxon>Eukaryota</taxon>
        <taxon>Metazoa</taxon>
        <taxon>Spiralia</taxon>
        <taxon>Lophotrochozoa</taxon>
        <taxon>Annelida</taxon>
        <taxon>Polychaeta</taxon>
        <taxon>Sedentaria</taxon>
        <taxon>Canalipalpata</taxon>
        <taxon>Sabellida</taxon>
        <taxon>Oweniida</taxon>
        <taxon>Oweniidae</taxon>
        <taxon>Owenia</taxon>
    </lineage>
</organism>
<evidence type="ECO:0000256" key="7">
    <source>
        <dbReference type="SAM" id="MobiDB-lite"/>
    </source>
</evidence>
<dbReference type="Proteomes" id="UP000749559">
    <property type="component" value="Unassembled WGS sequence"/>
</dbReference>
<keyword evidence="2 5" id="KW-0479">Metal-binding</keyword>
<keyword evidence="6" id="KW-0175">Coiled coil</keyword>
<dbReference type="PANTHER" id="PTHR15711">
    <property type="entry name" value="RAP GTPASE-ACTIVATING PROTEIN"/>
    <property type="match status" value="1"/>
</dbReference>
<dbReference type="GO" id="GO:0046872">
    <property type="term" value="F:metal ion binding"/>
    <property type="evidence" value="ECO:0007669"/>
    <property type="project" value="UniProtKB-KW"/>
</dbReference>
<dbReference type="Pfam" id="PF00412">
    <property type="entry name" value="LIM"/>
    <property type="match status" value="1"/>
</dbReference>
<accession>A0A8S4N1E7</accession>
<dbReference type="GO" id="GO:0005096">
    <property type="term" value="F:GTPase activator activity"/>
    <property type="evidence" value="ECO:0007669"/>
    <property type="project" value="UniProtKB-KW"/>
</dbReference>
<comment type="caution">
    <text evidence="10">The sequence shown here is derived from an EMBL/GenBank/DDBJ whole genome shotgun (WGS) entry which is preliminary data.</text>
</comment>
<evidence type="ECO:0000256" key="5">
    <source>
        <dbReference type="PROSITE-ProRule" id="PRU00125"/>
    </source>
</evidence>
<evidence type="ECO:0000256" key="1">
    <source>
        <dbReference type="ARBA" id="ARBA00022468"/>
    </source>
</evidence>
<feature type="compositionally biased region" description="Low complexity" evidence="7">
    <location>
        <begin position="736"/>
        <end position="753"/>
    </location>
</feature>
<keyword evidence="4 5" id="KW-0440">LIM domain</keyword>
<dbReference type="Pfam" id="PF21022">
    <property type="entry name" value="Rap-GAP_dimer"/>
    <property type="match status" value="1"/>
</dbReference>
<dbReference type="InterPro" id="IPR035974">
    <property type="entry name" value="Rap/Ran-GAP_sf"/>
</dbReference>
<dbReference type="GO" id="GO:0005737">
    <property type="term" value="C:cytoplasm"/>
    <property type="evidence" value="ECO:0007669"/>
    <property type="project" value="TreeGrafter"/>
</dbReference>
<dbReference type="AlphaFoldDB" id="A0A8S4N1E7"/>
<feature type="region of interest" description="Disordered" evidence="7">
    <location>
        <begin position="659"/>
        <end position="710"/>
    </location>
</feature>
<dbReference type="Gene3D" id="6.10.140.210">
    <property type="match status" value="1"/>
</dbReference>
<dbReference type="GO" id="GO:0051056">
    <property type="term" value="P:regulation of small GTPase mediated signal transduction"/>
    <property type="evidence" value="ECO:0007669"/>
    <property type="project" value="InterPro"/>
</dbReference>
<evidence type="ECO:0000313" key="11">
    <source>
        <dbReference type="Proteomes" id="UP000749559"/>
    </source>
</evidence>
<dbReference type="FunFam" id="3.40.50.11210:FF:000001">
    <property type="entry name" value="Ral GTPase-activating protein subunit alpha-1 isoform 1"/>
    <property type="match status" value="1"/>
</dbReference>
<evidence type="ECO:0000313" key="10">
    <source>
        <dbReference type="EMBL" id="CAH1774913.1"/>
    </source>
</evidence>
<feature type="region of interest" description="Disordered" evidence="7">
    <location>
        <begin position="23"/>
        <end position="54"/>
    </location>
</feature>
<dbReference type="Gene3D" id="2.10.110.10">
    <property type="entry name" value="Cysteine Rich Protein"/>
    <property type="match status" value="1"/>
</dbReference>
<dbReference type="InterPro" id="IPR001781">
    <property type="entry name" value="Znf_LIM"/>
</dbReference>
<dbReference type="SUPFAM" id="SSF111347">
    <property type="entry name" value="Rap/Ran-GAP"/>
    <property type="match status" value="1"/>
</dbReference>
<name>A0A8S4N1E7_OWEFU</name>
<dbReference type="SMART" id="SM00390">
    <property type="entry name" value="GoLoco"/>
    <property type="match status" value="1"/>
</dbReference>
<feature type="compositionally biased region" description="Polar residues" evidence="7">
    <location>
        <begin position="664"/>
        <end position="677"/>
    </location>
</feature>
<protein>
    <submittedName>
        <fullName evidence="10">Uncharacterized protein</fullName>
    </submittedName>
</protein>
<dbReference type="InterPro" id="IPR050989">
    <property type="entry name" value="Rap1_Ran_GAP"/>
</dbReference>
<evidence type="ECO:0000256" key="2">
    <source>
        <dbReference type="ARBA" id="ARBA00022723"/>
    </source>
</evidence>
<reference evidence="10" key="1">
    <citation type="submission" date="2022-03" db="EMBL/GenBank/DDBJ databases">
        <authorList>
            <person name="Martin C."/>
        </authorList>
    </citation>
    <scope>NUCLEOTIDE SEQUENCE</scope>
</reference>
<dbReference type="InterPro" id="IPR011990">
    <property type="entry name" value="TPR-like_helical_dom_sf"/>
</dbReference>
<dbReference type="SMART" id="SM00132">
    <property type="entry name" value="LIM"/>
    <property type="match status" value="1"/>
</dbReference>
<feature type="coiled-coil region" evidence="6">
    <location>
        <begin position="830"/>
        <end position="871"/>
    </location>
</feature>
<proteinExistence type="predicted"/>